<dbReference type="EMBL" id="CABIJS010000697">
    <property type="protein sequence ID" value="VUZ55713.1"/>
    <property type="molecule type" value="Genomic_DNA"/>
</dbReference>
<keyword evidence="3" id="KW-1185">Reference proteome</keyword>
<evidence type="ECO:0000256" key="1">
    <source>
        <dbReference type="SAM" id="MobiDB-lite"/>
    </source>
</evidence>
<protein>
    <submittedName>
        <fullName evidence="2">Uncharacterized protein</fullName>
    </submittedName>
</protein>
<feature type="compositionally biased region" description="Polar residues" evidence="1">
    <location>
        <begin position="36"/>
        <end position="52"/>
    </location>
</feature>
<feature type="non-terminal residue" evidence="2">
    <location>
        <position position="100"/>
    </location>
</feature>
<accession>A0A564Z9J1</accession>
<feature type="region of interest" description="Disordered" evidence="1">
    <location>
        <begin position="1"/>
        <end position="52"/>
    </location>
</feature>
<organism evidence="2 3">
    <name type="scientific">Hymenolepis diminuta</name>
    <name type="common">Rat tapeworm</name>
    <dbReference type="NCBI Taxonomy" id="6216"/>
    <lineage>
        <taxon>Eukaryota</taxon>
        <taxon>Metazoa</taxon>
        <taxon>Spiralia</taxon>
        <taxon>Lophotrochozoa</taxon>
        <taxon>Platyhelminthes</taxon>
        <taxon>Cestoda</taxon>
        <taxon>Eucestoda</taxon>
        <taxon>Cyclophyllidea</taxon>
        <taxon>Hymenolepididae</taxon>
        <taxon>Hymenolepis</taxon>
    </lineage>
</organism>
<dbReference type="AlphaFoldDB" id="A0A564Z9J1"/>
<dbReference type="Proteomes" id="UP000321570">
    <property type="component" value="Unassembled WGS sequence"/>
</dbReference>
<evidence type="ECO:0000313" key="3">
    <source>
        <dbReference type="Proteomes" id="UP000321570"/>
    </source>
</evidence>
<evidence type="ECO:0000313" key="2">
    <source>
        <dbReference type="EMBL" id="VUZ55713.1"/>
    </source>
</evidence>
<sequence length="100" mass="11284">MATEGLLQVPRANNFPKNPVPTQQQSMYPPQRENYTEASASDQSNQNHQQQAGNLMRGYSFLADQIYRSVSNPLYKLVQTVEDTVGGENSNKPAEEVFRH</sequence>
<gene>
    <name evidence="2" type="ORF">WMSIL1_LOCUS13511</name>
</gene>
<reference evidence="2 3" key="1">
    <citation type="submission" date="2019-07" db="EMBL/GenBank/DDBJ databases">
        <authorList>
            <person name="Jastrzebski P J."/>
            <person name="Paukszto L."/>
            <person name="Jastrzebski P J."/>
        </authorList>
    </citation>
    <scope>NUCLEOTIDE SEQUENCE [LARGE SCALE GENOMIC DNA]</scope>
    <source>
        <strain evidence="2 3">WMS-il1</strain>
    </source>
</reference>
<name>A0A564Z9J1_HYMDI</name>
<proteinExistence type="predicted"/>